<comment type="caution">
    <text evidence="2">The sequence shown here is derived from an EMBL/GenBank/DDBJ whole genome shotgun (WGS) entry which is preliminary data.</text>
</comment>
<reference evidence="2" key="1">
    <citation type="journal article" date="2023" name="Plant J.">
        <title>Genome sequences and population genomics provide insights into the demographic history, inbreeding, and mutation load of two 'living fossil' tree species of Dipteronia.</title>
        <authorList>
            <person name="Feng Y."/>
            <person name="Comes H.P."/>
            <person name="Chen J."/>
            <person name="Zhu S."/>
            <person name="Lu R."/>
            <person name="Zhang X."/>
            <person name="Li P."/>
            <person name="Qiu J."/>
            <person name="Olsen K.M."/>
            <person name="Qiu Y."/>
        </authorList>
    </citation>
    <scope>NUCLEOTIDE SEQUENCE</scope>
    <source>
        <strain evidence="2">KIB01</strain>
    </source>
</reference>
<dbReference type="AlphaFoldDB" id="A0AAE0CPZ7"/>
<accession>A0AAE0CPZ7</accession>
<dbReference type="EMBL" id="JANJYI010000002">
    <property type="protein sequence ID" value="KAK2659275.1"/>
    <property type="molecule type" value="Genomic_DNA"/>
</dbReference>
<keyword evidence="3" id="KW-1185">Reference proteome</keyword>
<evidence type="ECO:0000313" key="2">
    <source>
        <dbReference type="EMBL" id="KAK2659275.1"/>
    </source>
</evidence>
<sequence length="75" mass="8458">MCQSISNYGRGPRPPTPYEMSTTILNAGEENTKAIVAEVKKTWTKTGVPIMSNRWKEVDKLPRKQSAWHNVLEVG</sequence>
<evidence type="ECO:0000313" key="3">
    <source>
        <dbReference type="Proteomes" id="UP001280121"/>
    </source>
</evidence>
<proteinExistence type="predicted"/>
<evidence type="ECO:0000256" key="1">
    <source>
        <dbReference type="SAM" id="MobiDB-lite"/>
    </source>
</evidence>
<gene>
    <name evidence="2" type="ORF">Ddye_005808</name>
</gene>
<name>A0AAE0CPZ7_9ROSI</name>
<feature type="region of interest" description="Disordered" evidence="1">
    <location>
        <begin position="1"/>
        <end position="20"/>
    </location>
</feature>
<organism evidence="2 3">
    <name type="scientific">Dipteronia dyeriana</name>
    <dbReference type="NCBI Taxonomy" id="168575"/>
    <lineage>
        <taxon>Eukaryota</taxon>
        <taxon>Viridiplantae</taxon>
        <taxon>Streptophyta</taxon>
        <taxon>Embryophyta</taxon>
        <taxon>Tracheophyta</taxon>
        <taxon>Spermatophyta</taxon>
        <taxon>Magnoliopsida</taxon>
        <taxon>eudicotyledons</taxon>
        <taxon>Gunneridae</taxon>
        <taxon>Pentapetalae</taxon>
        <taxon>rosids</taxon>
        <taxon>malvids</taxon>
        <taxon>Sapindales</taxon>
        <taxon>Sapindaceae</taxon>
        <taxon>Hippocastanoideae</taxon>
        <taxon>Acereae</taxon>
        <taxon>Dipteronia</taxon>
    </lineage>
</organism>
<protein>
    <submittedName>
        <fullName evidence="2">Uncharacterized protein</fullName>
    </submittedName>
</protein>
<dbReference type="Proteomes" id="UP001280121">
    <property type="component" value="Unassembled WGS sequence"/>
</dbReference>